<organism evidence="1">
    <name type="scientific">Bipolaris maydis chrysovirus 1</name>
    <dbReference type="NCBI Taxonomy" id="1982874"/>
    <lineage>
        <taxon>Viruses</taxon>
        <taxon>Riboviria</taxon>
        <taxon>Orthornavirae</taxon>
        <taxon>Duplornaviricota</taxon>
        <taxon>Chrymotiviricetes</taxon>
        <taxon>Ghabrivirales</taxon>
        <taxon>Alphatotivirineae</taxon>
        <taxon>Chrysoviridae</taxon>
        <taxon>Alphachrysovirus</taxon>
        <taxon>Alphachrysovirus helminthosporii</taxon>
        <taxon>Helminthosporium victoriae virus 145S</taxon>
    </lineage>
</organism>
<sequence>MSNFESVFTYMKDASSNLAHERIFNTTLLKNEGSVELKDLVSSEWAALKTTEKNILSGMSRPMKFTRNGMVRDGINLDVTAVGRGSTRVGQSELVHSAHKKLTFDADTPWVLAARRAKLVYSQRDSPDLASDSSLLSRITSSCANLSSVEMRSITITHALERITQKPDMKHMLMKMYLMLMDLTLAATSKSEYRRIAKGMPKHLATNVDDNRRLGAVMAHQVVVDADMLTNDEVELLALSAMQYPSVKFCEDNVYNTIHMMEDDVRILSSNSRSHISKIEWVPDSLHRTIVSLACKLDVVDDWFEVVSIMRGRPHLMRDVIRRTSDRTVKMDVCLSNSHNTAFGTGGRIRAIPKNFPGYLSTSVSLLADALLGHAMHVSTSCMIEKLGGYGELMCQGNPATDSMYQSILREYGITTMSIETNALLMCWCQVMETHKFGWSMPIGWKEYVVSLTSEMKAGDDVEIPQVLFDCAYIMADDSAWGITRGWRGVGNCTISDIANDRNLRDENIKQTAAFLWQMGVRKTRPKVYSNTMKVGEDSLSGAEYKFLSGSEGHYQMTWLRYTVADGLGGRVDRTEEEATGLVDTYFRGVRCSVMYSETDHWVVRTLKGPELPGVSESMGITEEGIFVPPKVDSSEDGEDMIAPVSYGGERITKDKNVFKKLTAVYRPSDIKIHPAKDRGNSVKPEKDKVLTYDVVKVPGDGSCGVHAIVEGMHANGMMSTFDKERVFKAVSNRLDDESFNEASDLARVVMEMGCGLRVIDAESRVVHEFASDEEVVINLVRNGAHFDAAQLRDDGGAYQMVVAGINRGYATSGEGLAGLDEVRKIMPGMTSRETSSEY</sequence>
<name>A0A1W6HW05_9VIRU</name>
<protein>
    <submittedName>
        <fullName evidence="1">Protein 3</fullName>
    </submittedName>
</protein>
<proteinExistence type="predicted"/>
<reference evidence="1" key="1">
    <citation type="submission" date="2017-01" db="EMBL/GenBank/DDBJ databases">
        <title>Complete nucleotide sequence of Bipolaris maydis chrysovirus 1.</title>
        <authorList>
            <person name="Zhang S."/>
            <person name="Wang H."/>
            <person name="Li C."/>
            <person name="Fang S."/>
            <person name="Deng Q."/>
            <person name="Yan F."/>
            <person name="Chen Z."/>
            <person name="Du Z."/>
        </authorList>
    </citation>
    <scope>NUCLEOTIDE SEQUENCE [LARGE SCALE GENOMIC DNA]</scope>
    <source>
        <strain evidence="1">SS01</strain>
    </source>
</reference>
<accession>A0A1W6HW05</accession>
<dbReference type="Proteomes" id="UP000325622">
    <property type="component" value="Genome"/>
</dbReference>
<evidence type="ECO:0000313" key="1">
    <source>
        <dbReference type="EMBL" id="ARM36037.1"/>
    </source>
</evidence>
<dbReference type="EMBL" id="KY489956">
    <property type="protein sequence ID" value="ARM36037.1"/>
    <property type="molecule type" value="Genomic_RNA"/>
</dbReference>